<proteinExistence type="predicted"/>
<dbReference type="Gene3D" id="3.20.20.140">
    <property type="entry name" value="Metal-dependent hydrolases"/>
    <property type="match status" value="1"/>
</dbReference>
<dbReference type="InterPro" id="IPR050287">
    <property type="entry name" value="MTA/SAH_deaminase"/>
</dbReference>
<protein>
    <submittedName>
        <fullName evidence="3">5-methylthioadenosine/S-adenosylhomocysteine deaminase</fullName>
        <ecNumber evidence="3">3.5.4.28</ecNumber>
        <ecNumber evidence="3">3.5.4.31</ecNumber>
    </submittedName>
</protein>
<keyword evidence="1 3" id="KW-0378">Hydrolase</keyword>
<dbReference type="InterPro" id="IPR006680">
    <property type="entry name" value="Amidohydro-rel"/>
</dbReference>
<organism evidence="3 4">
    <name type="scientific">Croceifilum oryzae</name>
    <dbReference type="NCBI Taxonomy" id="1553429"/>
    <lineage>
        <taxon>Bacteria</taxon>
        <taxon>Bacillati</taxon>
        <taxon>Bacillota</taxon>
        <taxon>Bacilli</taxon>
        <taxon>Bacillales</taxon>
        <taxon>Thermoactinomycetaceae</taxon>
        <taxon>Croceifilum</taxon>
    </lineage>
</organism>
<reference evidence="3 4" key="1">
    <citation type="submission" date="2023-07" db="EMBL/GenBank/DDBJ databases">
        <title>Genomic Encyclopedia of Type Strains, Phase IV (KMG-IV): sequencing the most valuable type-strain genomes for metagenomic binning, comparative biology and taxonomic classification.</title>
        <authorList>
            <person name="Goeker M."/>
        </authorList>
    </citation>
    <scope>NUCLEOTIDE SEQUENCE [LARGE SCALE GENOMIC DNA]</scope>
    <source>
        <strain evidence="3 4">DSM 46876</strain>
    </source>
</reference>
<dbReference type="Pfam" id="PF01979">
    <property type="entry name" value="Amidohydro_1"/>
    <property type="match status" value="1"/>
</dbReference>
<dbReference type="RefSeq" id="WP_307251305.1">
    <property type="nucleotide sequence ID" value="NZ_JAUSUV010000003.1"/>
</dbReference>
<dbReference type="EMBL" id="JAUSUV010000003">
    <property type="protein sequence ID" value="MDQ0416680.1"/>
    <property type="molecule type" value="Genomic_DNA"/>
</dbReference>
<name>A0AAJ1WRK2_9BACL</name>
<evidence type="ECO:0000256" key="1">
    <source>
        <dbReference type="ARBA" id="ARBA00022801"/>
    </source>
</evidence>
<dbReference type="GO" id="GO:0090614">
    <property type="term" value="F:5'-methylthioadenosine deaminase activity"/>
    <property type="evidence" value="ECO:0007669"/>
    <property type="project" value="UniProtKB-EC"/>
</dbReference>
<dbReference type="InterPro" id="IPR011059">
    <property type="entry name" value="Metal-dep_hydrolase_composite"/>
</dbReference>
<dbReference type="SUPFAM" id="SSF51556">
    <property type="entry name" value="Metallo-dependent hydrolases"/>
    <property type="match status" value="1"/>
</dbReference>
<dbReference type="Proteomes" id="UP001238450">
    <property type="component" value="Unassembled WGS sequence"/>
</dbReference>
<evidence type="ECO:0000313" key="4">
    <source>
        <dbReference type="Proteomes" id="UP001238450"/>
    </source>
</evidence>
<keyword evidence="4" id="KW-1185">Reference proteome</keyword>
<dbReference type="EC" id="3.5.4.28" evidence="3"/>
<dbReference type="SUPFAM" id="SSF51338">
    <property type="entry name" value="Composite domain of metallo-dependent hydrolases"/>
    <property type="match status" value="1"/>
</dbReference>
<gene>
    <name evidence="3" type="ORF">J2Z48_000847</name>
</gene>
<evidence type="ECO:0000313" key="3">
    <source>
        <dbReference type="EMBL" id="MDQ0416680.1"/>
    </source>
</evidence>
<dbReference type="InterPro" id="IPR032466">
    <property type="entry name" value="Metal_Hydrolase"/>
</dbReference>
<dbReference type="Gene3D" id="2.30.40.10">
    <property type="entry name" value="Urease, subunit C, domain 1"/>
    <property type="match status" value="1"/>
</dbReference>
<dbReference type="PANTHER" id="PTHR43794">
    <property type="entry name" value="AMINOHYDROLASE SSNA-RELATED"/>
    <property type="match status" value="1"/>
</dbReference>
<dbReference type="AlphaFoldDB" id="A0AAJ1WRK2"/>
<sequence length="434" mass="48239">MESSIEQSRGIDRVILKNATYYSDQHDFRLADIVLYGNKIEKICQPNSIDDGNVIDATNLIVLPGLINGHLHPSKELYGGVKAFSSISEVLDAVHRNNHLETEELQGLSSLYSILNSVRQGITTLGIFTSRAEVDAEQAKKAGIRAVIHFSQNDQWIGKESKPSSSSLEDVIKRYSDCVHKYESDLIKVHPATASELSATPELMKELHKIAYEENKKFVMHICEGRSQVEQCVAHYGESGIQVLDKLHLLDSSTLLVHASTLSDEDIHVLSDKKLNFIHCPVSNSFTGAGRFPFKALLHNKIGLGTDAAMVNPFHKLAFDAAFSLYFHGESNLDEKVDVADLIDSITKTGASALGLDHVGSVKEGMFADLCFFKRGNVVVESQDPSLLFLDMILNHNPTHVMINGEFVVLNESFLRCDFNQIRDRFLQNKKLEG</sequence>
<comment type="caution">
    <text evidence="3">The sequence shown here is derived from an EMBL/GenBank/DDBJ whole genome shotgun (WGS) entry which is preliminary data.</text>
</comment>
<feature type="domain" description="Amidohydrolase-related" evidence="2">
    <location>
        <begin position="61"/>
        <end position="408"/>
    </location>
</feature>
<accession>A0AAJ1WRK2</accession>
<evidence type="ECO:0000259" key="2">
    <source>
        <dbReference type="Pfam" id="PF01979"/>
    </source>
</evidence>
<dbReference type="EC" id="3.5.4.31" evidence="3"/>
<dbReference type="GO" id="GO:0050270">
    <property type="term" value="F:S-adenosylhomocysteine deaminase activity"/>
    <property type="evidence" value="ECO:0007669"/>
    <property type="project" value="UniProtKB-EC"/>
</dbReference>
<dbReference type="PANTHER" id="PTHR43794:SF11">
    <property type="entry name" value="AMIDOHYDROLASE-RELATED DOMAIN-CONTAINING PROTEIN"/>
    <property type="match status" value="1"/>
</dbReference>